<keyword evidence="2" id="KW-1185">Reference proteome</keyword>
<comment type="caution">
    <text evidence="1">The sequence shown here is derived from an EMBL/GenBank/DDBJ whole genome shotgun (WGS) entry which is preliminary data.</text>
</comment>
<proteinExistence type="predicted"/>
<reference evidence="1" key="1">
    <citation type="submission" date="2020-08" db="EMBL/GenBank/DDBJ databases">
        <title>Multicomponent nature underlies the extraordinary mechanical properties of spider dragline silk.</title>
        <authorList>
            <person name="Kono N."/>
            <person name="Nakamura H."/>
            <person name="Mori M."/>
            <person name="Yoshida Y."/>
            <person name="Ohtoshi R."/>
            <person name="Malay A.D."/>
            <person name="Moran D.A.P."/>
            <person name="Tomita M."/>
            <person name="Numata K."/>
            <person name="Arakawa K."/>
        </authorList>
    </citation>
    <scope>NUCLEOTIDE SEQUENCE</scope>
</reference>
<protein>
    <submittedName>
        <fullName evidence="1">Uncharacterized protein</fullName>
    </submittedName>
</protein>
<dbReference type="AlphaFoldDB" id="A0A8X6SKX5"/>
<evidence type="ECO:0000313" key="1">
    <source>
        <dbReference type="EMBL" id="GFY15326.1"/>
    </source>
</evidence>
<sequence>MLAFLLLLILPDRQKDQIKAHEIHLGKRLVVRLSLAIALSTIQMTVRFGSAPWQWSGTSSPSANLTRGLATSRLFRALPCRYGTIHFHTFMPFPGFQLKPSGIAAAFSATDGRVGVREKDLVDDQPEMETFEVELVKDQQGLGITIAGYVCEKGGSGEELLRRIDRQNSRFRTAKTIMIKLGLQASFVELESTKNALNECHDRRVIALGTHIDVSSRGSIIGHLECGFTQMEISEKLGVCLEVTQNVTSRLWQRFQDYEISVDVTVQFTLKLTQSVTSRLWQRFQDNEISVDVTVQFALKLTQSVTSRL</sequence>
<dbReference type="Proteomes" id="UP000887159">
    <property type="component" value="Unassembled WGS sequence"/>
</dbReference>
<dbReference type="EMBL" id="BMAU01021334">
    <property type="protein sequence ID" value="GFY15326.1"/>
    <property type="molecule type" value="Genomic_DNA"/>
</dbReference>
<name>A0A8X6SKX5_TRICX</name>
<accession>A0A8X6SKX5</accession>
<evidence type="ECO:0000313" key="2">
    <source>
        <dbReference type="Proteomes" id="UP000887159"/>
    </source>
</evidence>
<gene>
    <name evidence="1" type="primary">AVEN_47758_1</name>
    <name evidence="1" type="ORF">TNCV_1571371</name>
</gene>
<organism evidence="1 2">
    <name type="scientific">Trichonephila clavipes</name>
    <name type="common">Golden silk orbweaver</name>
    <name type="synonym">Nephila clavipes</name>
    <dbReference type="NCBI Taxonomy" id="2585209"/>
    <lineage>
        <taxon>Eukaryota</taxon>
        <taxon>Metazoa</taxon>
        <taxon>Ecdysozoa</taxon>
        <taxon>Arthropoda</taxon>
        <taxon>Chelicerata</taxon>
        <taxon>Arachnida</taxon>
        <taxon>Araneae</taxon>
        <taxon>Araneomorphae</taxon>
        <taxon>Entelegynae</taxon>
        <taxon>Araneoidea</taxon>
        <taxon>Nephilidae</taxon>
        <taxon>Trichonephila</taxon>
    </lineage>
</organism>